<dbReference type="RefSeq" id="WP_160203188.1">
    <property type="nucleotide sequence ID" value="NZ_QXWK01000041.1"/>
</dbReference>
<sequence>MNVYIPFICLALGAAINWRGLPEKILQYIDYLTNLALFLLMVVIGINIGTSEEVMGNLNRIGINCFLISLSAVACSVVVTVLLEKTIMPLEKIRLQLHMEKGASIASDTASGSESKSKGRSSFSPLIVIMPACIAVGMIAGRFFMQNIQEYLLDAMLTGCLIFLYTGVGVSLASNKSVFSYIRRLGFRVLLMPTGIFAGCLFGGMLAGAVLSVPTNWAVLSASGMGYYSLTGAAMTDTFGIEAGTYGFIVNILRDVLTVALLPVLIRISKGSPIASGAAGCMDSMLVPVSRFVGPELSMVALISGTILTFVVPLWLPMGIQLLA</sequence>
<dbReference type="Proteomes" id="UP000446866">
    <property type="component" value="Unassembled WGS sequence"/>
</dbReference>
<feature type="transmembrane region" description="Helical" evidence="1">
    <location>
        <begin position="28"/>
        <end position="49"/>
    </location>
</feature>
<gene>
    <name evidence="2" type="ORF">D0435_14755</name>
</gene>
<feature type="transmembrane region" description="Helical" evidence="1">
    <location>
        <begin position="185"/>
        <end position="211"/>
    </location>
</feature>
<evidence type="ECO:0000256" key="1">
    <source>
        <dbReference type="SAM" id="Phobius"/>
    </source>
</evidence>
<feature type="transmembrane region" description="Helical" evidence="1">
    <location>
        <begin position="61"/>
        <end position="83"/>
    </location>
</feature>
<dbReference type="InterPro" id="IPR005642">
    <property type="entry name" value="LysO"/>
</dbReference>
<feature type="transmembrane region" description="Helical" evidence="1">
    <location>
        <begin position="123"/>
        <end position="145"/>
    </location>
</feature>
<accession>A0A845QQC8</accession>
<name>A0A845QQC8_9FIRM</name>
<comment type="caution">
    <text evidence="2">The sequence shown here is derived from an EMBL/GenBank/DDBJ whole genome shotgun (WGS) entry which is preliminary data.</text>
</comment>
<feature type="transmembrane region" description="Helical" evidence="1">
    <location>
        <begin position="151"/>
        <end position="173"/>
    </location>
</feature>
<keyword evidence="1" id="KW-1133">Transmembrane helix</keyword>
<dbReference type="GO" id="GO:0015661">
    <property type="term" value="F:L-lysine efflux transmembrane transporter activity"/>
    <property type="evidence" value="ECO:0007669"/>
    <property type="project" value="InterPro"/>
</dbReference>
<keyword evidence="1" id="KW-0472">Membrane</keyword>
<dbReference type="Pfam" id="PF03956">
    <property type="entry name" value="Lys_export"/>
    <property type="match status" value="2"/>
</dbReference>
<dbReference type="PANTHER" id="PTHR35804">
    <property type="entry name" value="LYSINE EXPORTER LYSO"/>
    <property type="match status" value="1"/>
</dbReference>
<dbReference type="PANTHER" id="PTHR35804:SF1">
    <property type="entry name" value="LYSINE EXPORTER LYSO"/>
    <property type="match status" value="1"/>
</dbReference>
<dbReference type="AlphaFoldDB" id="A0A845QQC8"/>
<dbReference type="GO" id="GO:0005886">
    <property type="term" value="C:plasma membrane"/>
    <property type="evidence" value="ECO:0007669"/>
    <property type="project" value="TreeGrafter"/>
</dbReference>
<organism evidence="2 3">
    <name type="scientific">Anaerotruncus colihominis</name>
    <dbReference type="NCBI Taxonomy" id="169435"/>
    <lineage>
        <taxon>Bacteria</taxon>
        <taxon>Bacillati</taxon>
        <taxon>Bacillota</taxon>
        <taxon>Clostridia</taxon>
        <taxon>Eubacteriales</taxon>
        <taxon>Oscillospiraceae</taxon>
        <taxon>Anaerotruncus</taxon>
    </lineage>
</organism>
<evidence type="ECO:0000313" key="3">
    <source>
        <dbReference type="Proteomes" id="UP000446866"/>
    </source>
</evidence>
<dbReference type="EMBL" id="QXWK01000041">
    <property type="protein sequence ID" value="NBH62903.1"/>
    <property type="molecule type" value="Genomic_DNA"/>
</dbReference>
<keyword evidence="1" id="KW-0812">Transmembrane</keyword>
<feature type="transmembrane region" description="Helical" evidence="1">
    <location>
        <begin position="297"/>
        <end position="316"/>
    </location>
</feature>
<proteinExistence type="predicted"/>
<evidence type="ECO:0000313" key="2">
    <source>
        <dbReference type="EMBL" id="NBH62903.1"/>
    </source>
</evidence>
<protein>
    <submittedName>
        <fullName evidence="2">Lysine exporter LysO family protein</fullName>
    </submittedName>
</protein>
<keyword evidence="3" id="KW-1185">Reference proteome</keyword>
<reference evidence="2 3" key="1">
    <citation type="submission" date="2018-08" db="EMBL/GenBank/DDBJ databases">
        <title>Murine metabolic-syndrome-specific gut microbial biobank.</title>
        <authorList>
            <person name="Liu C."/>
        </authorList>
    </citation>
    <scope>NUCLEOTIDE SEQUENCE [LARGE SCALE GENOMIC DNA]</scope>
    <source>
        <strain evidence="2 3">28</strain>
    </source>
</reference>